<dbReference type="AlphaFoldDB" id="A0A382LPB8"/>
<reference evidence="1" key="1">
    <citation type="submission" date="2018-05" db="EMBL/GenBank/DDBJ databases">
        <authorList>
            <person name="Lanie J.A."/>
            <person name="Ng W.-L."/>
            <person name="Kazmierczak K.M."/>
            <person name="Andrzejewski T.M."/>
            <person name="Davidsen T.M."/>
            <person name="Wayne K.J."/>
            <person name="Tettelin H."/>
            <person name="Glass J.I."/>
            <person name="Rusch D."/>
            <person name="Podicherti R."/>
            <person name="Tsui H.-C.T."/>
            <person name="Winkler M.E."/>
        </authorList>
    </citation>
    <scope>NUCLEOTIDE SEQUENCE</scope>
</reference>
<protein>
    <submittedName>
        <fullName evidence="1">Uncharacterized protein</fullName>
    </submittedName>
</protein>
<name>A0A382LPB8_9ZZZZ</name>
<evidence type="ECO:0000313" key="1">
    <source>
        <dbReference type="EMBL" id="SVC37097.1"/>
    </source>
</evidence>
<organism evidence="1">
    <name type="scientific">marine metagenome</name>
    <dbReference type="NCBI Taxonomy" id="408172"/>
    <lineage>
        <taxon>unclassified sequences</taxon>
        <taxon>metagenomes</taxon>
        <taxon>ecological metagenomes</taxon>
    </lineage>
</organism>
<dbReference type="EMBL" id="UINC01087600">
    <property type="protein sequence ID" value="SVC37097.1"/>
    <property type="molecule type" value="Genomic_DNA"/>
</dbReference>
<proteinExistence type="predicted"/>
<sequence>MKKPMRQAGSWPLMRPILFFVWWRVNILYENLDLLFLFFLIVFKVLNHTLQASCHFRKIRGRYLSVAGTRDLPPKPDPVVMLRFGSKTC</sequence>
<accession>A0A382LPB8</accession>
<gene>
    <name evidence="1" type="ORF">METZ01_LOCUS289951</name>
</gene>